<feature type="coiled-coil region" evidence="1">
    <location>
        <begin position="343"/>
        <end position="384"/>
    </location>
</feature>
<evidence type="ECO:0000313" key="4">
    <source>
        <dbReference type="Proteomes" id="UP000011518"/>
    </source>
</evidence>
<sequence length="542" mass="58570">MSNRIKTGRLSRRRPPLDHGPLSRPTRDVPPPSTGAGAHFRPARRHVKREQECEPLPAGFCFAQKKRCSLEQTTDSSVELLPPVSWGDAPRNPPPSAKNCLRFEFTKDLKIPPFLPGQVDFDGTLTSDHPRKVTVEKGETLLETRERGTKQWESTISLEVPCMPGPPDTRRDLDLASWKDSSGPTTVSEKVQVSQTSRLLEDHQAVPISHSQARSGPPLQKPDAGAGALPDLASDHLPLQEKLAKGVLDKIHLSSVPAPLVSGKEVQDAKTSHPPSRSCSSSIAPNKKTIKRKLLMPLPLPPPLLLPSLLPWGRNELPPPPKLPRILWEEDLGTSKCKCLKSRKILQGRVDTLKDNVEVLKDKVESLENKVEGLEDKVEALENKLGTPSNNQLGTPSNNLLGTPMNNQLGMPMNNQLGTPINNQLGTPSNNQLGTPSNNQLGFNNNTSGAFFFSTAPPSTFQATTNMPGTGNSNLPTASTSQGPLAFMGPAAPLSGGNFGNNTFAQGPSVISGATDQGGQARGTTSTSRHRNRKSRLQVLLH</sequence>
<feature type="region of interest" description="Disordered" evidence="2">
    <location>
        <begin position="1"/>
        <end position="48"/>
    </location>
</feature>
<feature type="region of interest" description="Disordered" evidence="2">
    <location>
        <begin position="163"/>
        <end position="189"/>
    </location>
</feature>
<reference evidence="4" key="2">
    <citation type="journal article" date="2013" name="Nat. Commun.">
        <title>Genome of the Chinese tree shrew.</title>
        <authorList>
            <person name="Fan Y."/>
            <person name="Huang Z.Y."/>
            <person name="Cao C.C."/>
            <person name="Chen C.S."/>
            <person name="Chen Y.X."/>
            <person name="Fan D.D."/>
            <person name="He J."/>
            <person name="Hou H.L."/>
            <person name="Hu L."/>
            <person name="Hu X.T."/>
            <person name="Jiang X.T."/>
            <person name="Lai R."/>
            <person name="Lang Y.S."/>
            <person name="Liang B."/>
            <person name="Liao S.G."/>
            <person name="Mu D."/>
            <person name="Ma Y.Y."/>
            <person name="Niu Y.Y."/>
            <person name="Sun X.Q."/>
            <person name="Xia J.Q."/>
            <person name="Xiao J."/>
            <person name="Xiong Z.Q."/>
            <person name="Xu L."/>
            <person name="Yang L."/>
            <person name="Zhang Y."/>
            <person name="Zhao W."/>
            <person name="Zhao X.D."/>
            <person name="Zheng Y.T."/>
            <person name="Zhou J.M."/>
            <person name="Zhu Y.B."/>
            <person name="Zhang G.J."/>
            <person name="Wang J."/>
            <person name="Yao Y.G."/>
        </authorList>
    </citation>
    <scope>NUCLEOTIDE SEQUENCE [LARGE SCALE GENOMIC DNA]</scope>
</reference>
<feature type="region of interest" description="Disordered" evidence="2">
    <location>
        <begin position="264"/>
        <end position="284"/>
    </location>
</feature>
<feature type="region of interest" description="Disordered" evidence="2">
    <location>
        <begin position="421"/>
        <end position="442"/>
    </location>
</feature>
<feature type="compositionally biased region" description="Basic residues" evidence="2">
    <location>
        <begin position="1"/>
        <end position="14"/>
    </location>
</feature>
<keyword evidence="4" id="KW-1185">Reference proteome</keyword>
<dbReference type="InParanoid" id="L9L0A4"/>
<accession>L9L0A4</accession>
<dbReference type="Pfam" id="PF15229">
    <property type="entry name" value="POM121"/>
    <property type="match status" value="1"/>
</dbReference>
<evidence type="ECO:0000313" key="3">
    <source>
        <dbReference type="EMBL" id="ELW68466.1"/>
    </source>
</evidence>
<name>L9L0A4_TUPCH</name>
<reference evidence="4" key="1">
    <citation type="submission" date="2012-07" db="EMBL/GenBank/DDBJ databases">
        <title>Genome of the Chinese tree shrew, a rising model animal genetically related to primates.</title>
        <authorList>
            <person name="Zhang G."/>
            <person name="Fan Y."/>
            <person name="Yao Y."/>
            <person name="Huang Z."/>
        </authorList>
    </citation>
    <scope>NUCLEOTIDE SEQUENCE [LARGE SCALE GENOMIC DNA]</scope>
</reference>
<feature type="region of interest" description="Disordered" evidence="2">
    <location>
        <begin position="462"/>
        <end position="483"/>
    </location>
</feature>
<keyword evidence="1" id="KW-0175">Coiled coil</keyword>
<gene>
    <name evidence="3" type="ORF">TREES_T100013045</name>
</gene>
<feature type="compositionally biased region" description="Polar residues" evidence="2">
    <location>
        <begin position="179"/>
        <end position="189"/>
    </location>
</feature>
<organism evidence="3 4">
    <name type="scientific">Tupaia chinensis</name>
    <name type="common">Chinese tree shrew</name>
    <name type="synonym">Tupaia belangeri chinensis</name>
    <dbReference type="NCBI Taxonomy" id="246437"/>
    <lineage>
        <taxon>Eukaryota</taxon>
        <taxon>Metazoa</taxon>
        <taxon>Chordata</taxon>
        <taxon>Craniata</taxon>
        <taxon>Vertebrata</taxon>
        <taxon>Euteleostomi</taxon>
        <taxon>Mammalia</taxon>
        <taxon>Eutheria</taxon>
        <taxon>Euarchontoglires</taxon>
        <taxon>Scandentia</taxon>
        <taxon>Tupaiidae</taxon>
        <taxon>Tupaia</taxon>
    </lineage>
</organism>
<protein>
    <submittedName>
        <fullName evidence="3">Uncharacterized protein</fullName>
    </submittedName>
</protein>
<dbReference type="Proteomes" id="UP000011518">
    <property type="component" value="Unassembled WGS sequence"/>
</dbReference>
<feature type="region of interest" description="Disordered" evidence="2">
    <location>
        <begin position="207"/>
        <end position="232"/>
    </location>
</feature>
<evidence type="ECO:0000256" key="2">
    <source>
        <dbReference type="SAM" id="MobiDB-lite"/>
    </source>
</evidence>
<dbReference type="AlphaFoldDB" id="L9L0A4"/>
<dbReference type="EMBL" id="KB320564">
    <property type="protein sequence ID" value="ELW68466.1"/>
    <property type="molecule type" value="Genomic_DNA"/>
</dbReference>
<dbReference type="Gene3D" id="1.20.5.170">
    <property type="match status" value="1"/>
</dbReference>
<evidence type="ECO:0000256" key="1">
    <source>
        <dbReference type="SAM" id="Coils"/>
    </source>
</evidence>
<feature type="region of interest" description="Disordered" evidence="2">
    <location>
        <begin position="499"/>
        <end position="542"/>
    </location>
</feature>
<feature type="compositionally biased region" description="Low complexity" evidence="2">
    <location>
        <begin position="272"/>
        <end position="284"/>
    </location>
</feature>
<dbReference type="STRING" id="246437.L9L0A4"/>
<feature type="compositionally biased region" description="Polar residues" evidence="2">
    <location>
        <begin position="512"/>
        <end position="527"/>
    </location>
</feature>
<proteinExistence type="predicted"/>